<dbReference type="PANTHER" id="PTHR24305:SF166">
    <property type="entry name" value="CYTOCHROME P450 12A4, MITOCHONDRIAL-RELATED"/>
    <property type="match status" value="1"/>
</dbReference>
<dbReference type="PROSITE" id="PS00086">
    <property type="entry name" value="CYTOCHROME_P450"/>
    <property type="match status" value="1"/>
</dbReference>
<dbReference type="PANTHER" id="PTHR24305">
    <property type="entry name" value="CYTOCHROME P450"/>
    <property type="match status" value="1"/>
</dbReference>
<accession>A0AAC9YND6</accession>
<dbReference type="RefSeq" id="WP_095577997.1">
    <property type="nucleotide sequence ID" value="NZ_CP023147.1"/>
</dbReference>
<dbReference type="GO" id="GO:0020037">
    <property type="term" value="F:heme binding"/>
    <property type="evidence" value="ECO:0007669"/>
    <property type="project" value="InterPro"/>
</dbReference>
<keyword evidence="4" id="KW-0503">Monooxygenase</keyword>
<gene>
    <name evidence="5" type="ORF">CKJ54_23775</name>
</gene>
<dbReference type="KEGG" id="mmal:CKJ54_23775"/>
<keyword evidence="3 4" id="KW-0479">Metal-binding</keyword>
<dbReference type="InterPro" id="IPR001128">
    <property type="entry name" value="Cyt_P450"/>
</dbReference>
<keyword evidence="3 4" id="KW-0349">Heme</keyword>
<dbReference type="GO" id="GO:0004497">
    <property type="term" value="F:monooxygenase activity"/>
    <property type="evidence" value="ECO:0007669"/>
    <property type="project" value="UniProtKB-KW"/>
</dbReference>
<keyword evidence="3 4" id="KW-0408">Iron</keyword>
<dbReference type="PRINTS" id="PR00385">
    <property type="entry name" value="P450"/>
</dbReference>
<dbReference type="InterPro" id="IPR036396">
    <property type="entry name" value="Cyt_P450_sf"/>
</dbReference>
<dbReference type="EMBL" id="CP023147">
    <property type="protein sequence ID" value="ASW92560.1"/>
    <property type="molecule type" value="Genomic_DNA"/>
</dbReference>
<dbReference type="GO" id="GO:0016705">
    <property type="term" value="F:oxidoreductase activity, acting on paired donors, with incorporation or reduction of molecular oxygen"/>
    <property type="evidence" value="ECO:0007669"/>
    <property type="project" value="InterPro"/>
</dbReference>
<evidence type="ECO:0000256" key="3">
    <source>
        <dbReference type="PIRSR" id="PIRSR602401-1"/>
    </source>
</evidence>
<comment type="cofactor">
    <cofactor evidence="1 3">
        <name>heme</name>
        <dbReference type="ChEBI" id="CHEBI:30413"/>
    </cofactor>
</comment>
<dbReference type="Pfam" id="PF00067">
    <property type="entry name" value="p450"/>
    <property type="match status" value="1"/>
</dbReference>
<evidence type="ECO:0000256" key="2">
    <source>
        <dbReference type="ARBA" id="ARBA00010617"/>
    </source>
</evidence>
<dbReference type="SUPFAM" id="SSF48264">
    <property type="entry name" value="Cytochrome P450"/>
    <property type="match status" value="1"/>
</dbReference>
<name>A0AAC9YND6_9MYCO</name>
<evidence type="ECO:0000256" key="4">
    <source>
        <dbReference type="RuleBase" id="RU000461"/>
    </source>
</evidence>
<dbReference type="Gene3D" id="1.10.630.10">
    <property type="entry name" value="Cytochrome P450"/>
    <property type="match status" value="1"/>
</dbReference>
<evidence type="ECO:0000256" key="1">
    <source>
        <dbReference type="ARBA" id="ARBA00001971"/>
    </source>
</evidence>
<evidence type="ECO:0000313" key="5">
    <source>
        <dbReference type="EMBL" id="ASW92560.1"/>
    </source>
</evidence>
<dbReference type="CDD" id="cd11053">
    <property type="entry name" value="CYP110-like"/>
    <property type="match status" value="1"/>
</dbReference>
<dbReference type="GO" id="GO:0005506">
    <property type="term" value="F:iron ion binding"/>
    <property type="evidence" value="ECO:0007669"/>
    <property type="project" value="InterPro"/>
</dbReference>
<feature type="binding site" description="axial binding residue" evidence="3">
    <location>
        <position position="386"/>
    </location>
    <ligand>
        <name>heme</name>
        <dbReference type="ChEBI" id="CHEBI:30413"/>
    </ligand>
    <ligandPart>
        <name>Fe</name>
        <dbReference type="ChEBI" id="CHEBI:18248"/>
    </ligandPart>
</feature>
<comment type="similarity">
    <text evidence="2 4">Belongs to the cytochrome P450 family.</text>
</comment>
<dbReference type="InterPro" id="IPR002401">
    <property type="entry name" value="Cyt_P450_E_grp-I"/>
</dbReference>
<sequence length="439" mass="49213">MSQQVVAPPAAVKLPPVARIPKAVQGIGFAMSRRSMMRRLSRRYGSVVALRLPMWGRVIAVSDPELAKQVFTTSPDELGNIQPNLSRLFGSGSVFALEGDDHRRRRRLLAPPFHGKSMKNYESIIEEETLREITGWQQAESFATLPPMMRITLNAILRAVFGADGAELDELRRLIPPWVTLGSRLAALPKPKRNYGRFSPWYRLDEWRRQYDKVIDTLIAAERADPDFTERTDVLALLLRSTYDDGSAMSHKDIGDELLTLLAAGHETTASTLAWAFERISRHPDVLAALVEEADSGGNELRQATILEVQRARTVIDFAGRHVYPETYQLGEWVIPRGYSIIVGIAQLHDNPELFPDPGRFDPQRFIGTKPSALAWVPFGGGTRRCVGAAFANMEMDVVLRTVLRRLAIETTDAPGERWHCRGVAFTPKDGGRITVRRR</sequence>
<organism evidence="5 6">
    <name type="scientific">Mycobacterium marseillense</name>
    <dbReference type="NCBI Taxonomy" id="701042"/>
    <lineage>
        <taxon>Bacteria</taxon>
        <taxon>Bacillati</taxon>
        <taxon>Actinomycetota</taxon>
        <taxon>Actinomycetes</taxon>
        <taxon>Mycobacteriales</taxon>
        <taxon>Mycobacteriaceae</taxon>
        <taxon>Mycobacterium</taxon>
        <taxon>Mycobacterium avium complex (MAC)</taxon>
    </lineage>
</organism>
<protein>
    <submittedName>
        <fullName evidence="5">Cytochrome P450</fullName>
    </submittedName>
</protein>
<reference evidence="5 6" key="1">
    <citation type="submission" date="2017-08" db="EMBL/GenBank/DDBJ databases">
        <title>Phylogentic analysis of Mycobacterium avium complex whole genomes.</title>
        <authorList>
            <person name="Caverly L.J."/>
            <person name="Spilker T."/>
            <person name="LiPuma J."/>
        </authorList>
    </citation>
    <scope>NUCLEOTIDE SEQUENCE [LARGE SCALE GENOMIC DNA]</scope>
    <source>
        <strain evidence="5 6">FLAC0026</strain>
    </source>
</reference>
<keyword evidence="4" id="KW-0560">Oxidoreductase</keyword>
<dbReference type="InterPro" id="IPR017972">
    <property type="entry name" value="Cyt_P450_CS"/>
</dbReference>
<dbReference type="InterPro" id="IPR050121">
    <property type="entry name" value="Cytochrome_P450_monoxygenase"/>
</dbReference>
<dbReference type="PRINTS" id="PR00463">
    <property type="entry name" value="EP450I"/>
</dbReference>
<proteinExistence type="inferred from homology"/>
<dbReference type="Proteomes" id="UP000216246">
    <property type="component" value="Chromosome"/>
</dbReference>
<evidence type="ECO:0000313" key="6">
    <source>
        <dbReference type="Proteomes" id="UP000216246"/>
    </source>
</evidence>
<dbReference type="AlphaFoldDB" id="A0AAC9YND6"/>